<keyword evidence="4" id="KW-1185">Reference proteome</keyword>
<evidence type="ECO:0000256" key="1">
    <source>
        <dbReference type="SAM" id="SignalP"/>
    </source>
</evidence>
<dbReference type="SUPFAM" id="SSF50199">
    <property type="entry name" value="Staphylococcal nuclease"/>
    <property type="match status" value="1"/>
</dbReference>
<comment type="caution">
    <text evidence="3">The sequence shown here is derived from an EMBL/GenBank/DDBJ whole genome shotgun (WGS) entry which is preliminary data.</text>
</comment>
<feature type="domain" description="TNase-like" evidence="2">
    <location>
        <begin position="35"/>
        <end position="143"/>
    </location>
</feature>
<protein>
    <submittedName>
        <fullName evidence="3">Endonuclease YncB(Thermonuclease family)</fullName>
    </submittedName>
</protein>
<dbReference type="PROSITE" id="PS50830">
    <property type="entry name" value="TNASE_3"/>
    <property type="match status" value="1"/>
</dbReference>
<proteinExistence type="predicted"/>
<accession>A0A7W9ZEC0</accession>
<dbReference type="Proteomes" id="UP000544872">
    <property type="component" value="Unassembled WGS sequence"/>
</dbReference>
<dbReference type="Pfam" id="PF00565">
    <property type="entry name" value="SNase"/>
    <property type="match status" value="1"/>
</dbReference>
<evidence type="ECO:0000259" key="2">
    <source>
        <dbReference type="PROSITE" id="PS50830"/>
    </source>
</evidence>
<dbReference type="RefSeq" id="WP_184262434.1">
    <property type="nucleotide sequence ID" value="NZ_JACIIX010000003.1"/>
</dbReference>
<feature type="chain" id="PRO_5030888196" evidence="1">
    <location>
        <begin position="30"/>
        <end position="153"/>
    </location>
</feature>
<dbReference type="AlphaFoldDB" id="A0A7W9ZEC0"/>
<sequence length="153" mass="16293">MPVRRFTRSVLSALLPLIGLGGAGLGARAAEEIPGPVDAVVLKVIDGDTVRVSARIWLNQTVETLVRLKGVDTPELKGACPREKELAAQARAVVMQSLPEGETVQLLDVEPDKYGGRVVARLQTPDGKDLSAVLIASGLAYAYHGGRKMPWCP</sequence>
<dbReference type="GO" id="GO:0004519">
    <property type="term" value="F:endonuclease activity"/>
    <property type="evidence" value="ECO:0007669"/>
    <property type="project" value="UniProtKB-KW"/>
</dbReference>
<keyword evidence="3" id="KW-0255">Endonuclease</keyword>
<name>A0A7W9ZEC0_NOVIT</name>
<dbReference type="InterPro" id="IPR016071">
    <property type="entry name" value="Staphylococal_nuclease_OB-fold"/>
</dbReference>
<gene>
    <name evidence="3" type="ORF">FHS48_001253</name>
</gene>
<keyword evidence="1" id="KW-0732">Signal</keyword>
<keyword evidence="3" id="KW-0378">Hydrolase</keyword>
<dbReference type="EMBL" id="JACIIX010000003">
    <property type="protein sequence ID" value="MBB6209845.1"/>
    <property type="molecule type" value="Genomic_DNA"/>
</dbReference>
<organism evidence="3 4">
    <name type="scientific">Novispirillum itersonii</name>
    <name type="common">Aquaspirillum itersonii</name>
    <dbReference type="NCBI Taxonomy" id="189"/>
    <lineage>
        <taxon>Bacteria</taxon>
        <taxon>Pseudomonadati</taxon>
        <taxon>Pseudomonadota</taxon>
        <taxon>Alphaproteobacteria</taxon>
        <taxon>Rhodospirillales</taxon>
        <taxon>Novispirillaceae</taxon>
        <taxon>Novispirillum</taxon>
    </lineage>
</organism>
<dbReference type="SMART" id="SM00318">
    <property type="entry name" value="SNc"/>
    <property type="match status" value="1"/>
</dbReference>
<evidence type="ECO:0000313" key="4">
    <source>
        <dbReference type="Proteomes" id="UP000544872"/>
    </source>
</evidence>
<dbReference type="InterPro" id="IPR035437">
    <property type="entry name" value="SNase_OB-fold_sf"/>
</dbReference>
<dbReference type="Gene3D" id="2.40.50.90">
    <property type="match status" value="1"/>
</dbReference>
<evidence type="ECO:0000313" key="3">
    <source>
        <dbReference type="EMBL" id="MBB6209845.1"/>
    </source>
</evidence>
<reference evidence="3 4" key="1">
    <citation type="submission" date="2020-08" db="EMBL/GenBank/DDBJ databases">
        <title>Genomic Encyclopedia of Type Strains, Phase IV (KMG-IV): sequencing the most valuable type-strain genomes for metagenomic binning, comparative biology and taxonomic classification.</title>
        <authorList>
            <person name="Goeker M."/>
        </authorList>
    </citation>
    <scope>NUCLEOTIDE SEQUENCE [LARGE SCALE GENOMIC DNA]</scope>
    <source>
        <strain evidence="3 4">DSM 11590</strain>
    </source>
</reference>
<feature type="signal peptide" evidence="1">
    <location>
        <begin position="1"/>
        <end position="29"/>
    </location>
</feature>
<keyword evidence="3" id="KW-0540">Nuclease</keyword>